<evidence type="ECO:0000256" key="4">
    <source>
        <dbReference type="ARBA" id="ARBA00022946"/>
    </source>
</evidence>
<evidence type="ECO:0000256" key="2">
    <source>
        <dbReference type="ARBA" id="ARBA00004173"/>
    </source>
</evidence>
<comment type="function">
    <text evidence="1">Putative mitochondrial redox protein which could be involved in the reduction of small toxic molecules.</text>
</comment>
<organism evidence="8 9">
    <name type="scientific">Cudoniella acicularis</name>
    <dbReference type="NCBI Taxonomy" id="354080"/>
    <lineage>
        <taxon>Eukaryota</taxon>
        <taxon>Fungi</taxon>
        <taxon>Dikarya</taxon>
        <taxon>Ascomycota</taxon>
        <taxon>Pezizomycotina</taxon>
        <taxon>Leotiomycetes</taxon>
        <taxon>Helotiales</taxon>
        <taxon>Tricladiaceae</taxon>
        <taxon>Cudoniella</taxon>
    </lineage>
</organism>
<dbReference type="GO" id="GO:0016491">
    <property type="term" value="F:oxidoreductase activity"/>
    <property type="evidence" value="ECO:0007669"/>
    <property type="project" value="UniProtKB-KW"/>
</dbReference>
<dbReference type="SUPFAM" id="SSF52833">
    <property type="entry name" value="Thioredoxin-like"/>
    <property type="match status" value="1"/>
</dbReference>
<evidence type="ECO:0000313" key="8">
    <source>
        <dbReference type="EMBL" id="KAF4610404.1"/>
    </source>
</evidence>
<dbReference type="Proteomes" id="UP000566819">
    <property type="component" value="Unassembled WGS sequence"/>
</dbReference>
<dbReference type="InterPro" id="IPR036249">
    <property type="entry name" value="Thioredoxin-like_sf"/>
</dbReference>
<evidence type="ECO:0000313" key="9">
    <source>
        <dbReference type="Proteomes" id="UP000566819"/>
    </source>
</evidence>
<comment type="similarity">
    <text evidence="3">Belongs to the FMP46 family.</text>
</comment>
<dbReference type="PANTHER" id="PTHR28071">
    <property type="entry name" value="REDOX PROTEIN FMP46, MITOCHONDRIAL-RELATED"/>
    <property type="match status" value="1"/>
</dbReference>
<proteinExistence type="inferred from homology"/>
<sequence length="141" mass="15627">MFRFHKTLDVITLFHKASSPASLRVHTLLKTASANAAATATEDQASDHSAQTTPRRKEFELDVTEEPPTEDQLKNIIEYIGVSKIPTLIKGAKTELEAIKKLKENGENFQRPITVDWENGNAVAGSNESEILKMIQALPKN</sequence>
<evidence type="ECO:0008006" key="10">
    <source>
        <dbReference type="Google" id="ProtNLM"/>
    </source>
</evidence>
<dbReference type="EMBL" id="JAAMPI010002622">
    <property type="protein sequence ID" value="KAF4610404.1"/>
    <property type="molecule type" value="Genomic_DNA"/>
</dbReference>
<dbReference type="InterPro" id="IPR012882">
    <property type="entry name" value="Fmp46"/>
</dbReference>
<feature type="region of interest" description="Disordered" evidence="7">
    <location>
        <begin position="35"/>
        <end position="67"/>
    </location>
</feature>
<reference evidence="8 9" key="1">
    <citation type="submission" date="2020-03" db="EMBL/GenBank/DDBJ databases">
        <title>Draft Genome Sequence of Cudoniella acicularis.</title>
        <authorList>
            <person name="Buettner E."/>
            <person name="Kellner H."/>
        </authorList>
    </citation>
    <scope>NUCLEOTIDE SEQUENCE [LARGE SCALE GENOMIC DNA]</scope>
    <source>
        <strain evidence="8 9">DSM 108380</strain>
    </source>
</reference>
<dbReference type="Pfam" id="PF07955">
    <property type="entry name" value="DUF1687"/>
    <property type="match status" value="1"/>
</dbReference>
<evidence type="ECO:0000256" key="7">
    <source>
        <dbReference type="SAM" id="MobiDB-lite"/>
    </source>
</evidence>
<protein>
    <recommendedName>
        <fullName evidence="10">Thioredoxin-like protein</fullName>
    </recommendedName>
</protein>
<name>A0A8H4QG80_9HELO</name>
<dbReference type="OrthoDB" id="59229at2759"/>
<dbReference type="Gene3D" id="3.40.30.10">
    <property type="entry name" value="Glutaredoxin"/>
    <property type="match status" value="1"/>
</dbReference>
<evidence type="ECO:0000256" key="3">
    <source>
        <dbReference type="ARBA" id="ARBA00009734"/>
    </source>
</evidence>
<gene>
    <name evidence="8" type="ORF">G7Y89_g15715</name>
</gene>
<evidence type="ECO:0000256" key="5">
    <source>
        <dbReference type="ARBA" id="ARBA00023002"/>
    </source>
</evidence>
<dbReference type="AlphaFoldDB" id="A0A8H4QG80"/>
<dbReference type="GO" id="GO:0005739">
    <property type="term" value="C:mitochondrion"/>
    <property type="evidence" value="ECO:0007669"/>
    <property type="project" value="UniProtKB-SubCell"/>
</dbReference>
<keyword evidence="9" id="KW-1185">Reference proteome</keyword>
<comment type="subcellular location">
    <subcellularLocation>
        <location evidence="2">Mitochondrion</location>
    </subcellularLocation>
</comment>
<comment type="caution">
    <text evidence="8">The sequence shown here is derived from an EMBL/GenBank/DDBJ whole genome shotgun (WGS) entry which is preliminary data.</text>
</comment>
<accession>A0A8H4QG80</accession>
<keyword evidence="6" id="KW-0496">Mitochondrion</keyword>
<dbReference type="PANTHER" id="PTHR28071:SF1">
    <property type="entry name" value="REDOX PROTEIN FMP46, MITOCHONDRIAL-RELATED"/>
    <property type="match status" value="1"/>
</dbReference>
<evidence type="ECO:0000256" key="6">
    <source>
        <dbReference type="ARBA" id="ARBA00023128"/>
    </source>
</evidence>
<keyword evidence="5" id="KW-0560">Oxidoreductase</keyword>
<keyword evidence="4" id="KW-0809">Transit peptide</keyword>
<evidence type="ECO:0000256" key="1">
    <source>
        <dbReference type="ARBA" id="ARBA00002963"/>
    </source>
</evidence>